<sequence>MSSTIPVPISTLDSPCTLGSDDADEMDKKLSRLKRQTHGRLANPRHTLTILFISSNHATTPPKQARPKFRQAALPTPVSGS</sequence>
<evidence type="ECO:0000313" key="3">
    <source>
        <dbReference type="Proteomes" id="UP000732380"/>
    </source>
</evidence>
<dbReference type="Proteomes" id="UP000732380">
    <property type="component" value="Unassembled WGS sequence"/>
</dbReference>
<reference evidence="2 3" key="1">
    <citation type="journal article" date="2020" name="bioRxiv">
        <title>Whole genome comparisons of ergot fungi reveals the divergence and evolution of species within the genus Claviceps are the result of varying mechanisms driving genome evolution and host range expansion.</title>
        <authorList>
            <person name="Wyka S.A."/>
            <person name="Mondo S.J."/>
            <person name="Liu M."/>
            <person name="Dettman J."/>
            <person name="Nalam V."/>
            <person name="Broders K.D."/>
        </authorList>
    </citation>
    <scope>NUCLEOTIDE SEQUENCE [LARGE SCALE GENOMIC DNA]</scope>
    <source>
        <strain evidence="2 3">LM576</strain>
    </source>
</reference>
<proteinExistence type="predicted"/>
<keyword evidence="3" id="KW-1185">Reference proteome</keyword>
<evidence type="ECO:0000256" key="1">
    <source>
        <dbReference type="SAM" id="MobiDB-lite"/>
    </source>
</evidence>
<feature type="region of interest" description="Disordered" evidence="1">
    <location>
        <begin position="1"/>
        <end position="20"/>
    </location>
</feature>
<evidence type="ECO:0000313" key="2">
    <source>
        <dbReference type="EMBL" id="KAG6105810.1"/>
    </source>
</evidence>
<protein>
    <submittedName>
        <fullName evidence="2">Uncharacterized protein</fullName>
    </submittedName>
</protein>
<organism evidence="2 3">
    <name type="scientific">Claviceps humidiphila</name>
    <dbReference type="NCBI Taxonomy" id="1294629"/>
    <lineage>
        <taxon>Eukaryota</taxon>
        <taxon>Fungi</taxon>
        <taxon>Dikarya</taxon>
        <taxon>Ascomycota</taxon>
        <taxon>Pezizomycotina</taxon>
        <taxon>Sordariomycetes</taxon>
        <taxon>Hypocreomycetidae</taxon>
        <taxon>Hypocreales</taxon>
        <taxon>Clavicipitaceae</taxon>
        <taxon>Claviceps</taxon>
    </lineage>
</organism>
<gene>
    <name evidence="2" type="ORF">E4U13_007674</name>
</gene>
<feature type="region of interest" description="Disordered" evidence="1">
    <location>
        <begin position="57"/>
        <end position="81"/>
    </location>
</feature>
<dbReference type="AlphaFoldDB" id="A0A9P7PUP8"/>
<name>A0A9P7PUP8_9HYPO</name>
<accession>A0A9P7PUP8</accession>
<dbReference type="EMBL" id="SRQM01000788">
    <property type="protein sequence ID" value="KAG6105810.1"/>
    <property type="molecule type" value="Genomic_DNA"/>
</dbReference>
<comment type="caution">
    <text evidence="2">The sequence shown here is derived from an EMBL/GenBank/DDBJ whole genome shotgun (WGS) entry which is preliminary data.</text>
</comment>